<feature type="compositionally biased region" description="Low complexity" evidence="1">
    <location>
        <begin position="25"/>
        <end position="35"/>
    </location>
</feature>
<dbReference type="RefSeq" id="WP_203675469.1">
    <property type="nucleotide sequence ID" value="NZ_BONP01000021.1"/>
</dbReference>
<evidence type="ECO:0000313" key="3">
    <source>
        <dbReference type="EMBL" id="GIG41176.1"/>
    </source>
</evidence>
<reference evidence="3 4" key="1">
    <citation type="submission" date="2021-01" db="EMBL/GenBank/DDBJ databases">
        <title>Whole genome shotgun sequence of Cellulomonas phragmiteti NBRC 110785.</title>
        <authorList>
            <person name="Komaki H."/>
            <person name="Tamura T."/>
        </authorList>
    </citation>
    <scope>NUCLEOTIDE SEQUENCE [LARGE SCALE GENOMIC DNA]</scope>
    <source>
        <strain evidence="3 4">NBRC 110785</strain>
    </source>
</reference>
<dbReference type="Proteomes" id="UP000614741">
    <property type="component" value="Unassembled WGS sequence"/>
</dbReference>
<feature type="region of interest" description="Disordered" evidence="1">
    <location>
        <begin position="19"/>
        <end position="39"/>
    </location>
</feature>
<keyword evidence="2" id="KW-0472">Membrane</keyword>
<dbReference type="Gene3D" id="2.130.10.10">
    <property type="entry name" value="YVTN repeat-like/Quinoprotein amine dehydrogenase"/>
    <property type="match status" value="2"/>
</dbReference>
<gene>
    <name evidence="3" type="ORF">Cph01nite_29380</name>
</gene>
<evidence type="ECO:0000256" key="2">
    <source>
        <dbReference type="SAM" id="Phobius"/>
    </source>
</evidence>
<feature type="transmembrane region" description="Helical" evidence="2">
    <location>
        <begin position="45"/>
        <end position="63"/>
    </location>
</feature>
<name>A0ABQ4DPA0_9CELL</name>
<keyword evidence="2" id="KW-0812">Transmembrane</keyword>
<protein>
    <submittedName>
        <fullName evidence="3">Uncharacterized protein</fullName>
    </submittedName>
</protein>
<accession>A0ABQ4DPA0</accession>
<evidence type="ECO:0000313" key="4">
    <source>
        <dbReference type="Proteomes" id="UP000614741"/>
    </source>
</evidence>
<keyword evidence="2" id="KW-1133">Transmembrane helix</keyword>
<dbReference type="InterPro" id="IPR015943">
    <property type="entry name" value="WD40/YVTN_repeat-like_dom_sf"/>
</dbReference>
<dbReference type="SUPFAM" id="SSF50998">
    <property type="entry name" value="Quinoprotein alcohol dehydrogenase-like"/>
    <property type="match status" value="1"/>
</dbReference>
<keyword evidence="4" id="KW-1185">Reference proteome</keyword>
<comment type="caution">
    <text evidence="3">The sequence shown here is derived from an EMBL/GenBank/DDBJ whole genome shotgun (WGS) entry which is preliminary data.</text>
</comment>
<sequence length="493" mass="51180">MTTGRAGYRARMGRARRVEVELGDDAPATDAAPAPARDEPRRRPWWLAAVLAVVLVLVGAQVVTDQRERAARAALAAVPGVLSPLDDVVRAAWQVDPGTRPGARVGDVLVAGLVSDDQAVALQGLDVATGAPVWTLEVLAARGDWVPDALADTVPCATVPARPGQVACLVTEGGWGRVDGRWVQTPTATARLLVLDAADGTVRVDREVPPSTQSFTPSGQDVLLVGHEGGTLHVRAQSLAEGTPRWQVTADVADDGPFAEVTATSGLLDAGTLGVVHGRGVTLVATDGEVLRTVVAEPRAALSGVTTTSSAVLAPALRAAVVGDGERTTVVSATAEVVLDGTPVRVVVDDGSVPGLVLTRTPRLEAWDAGDGTRRWGTTVVDAQDVVVLRGRVHVGTSAAVVTYDGATGAELWRTQRPTATGPPQTDGRHLLVLGGRDGRHRAPYDLVALHVTDGTEAWRTPLPAGTSVQGLQGLLVTRPLDPVVPTVAQVLR</sequence>
<dbReference type="EMBL" id="BONP01000021">
    <property type="protein sequence ID" value="GIG41176.1"/>
    <property type="molecule type" value="Genomic_DNA"/>
</dbReference>
<organism evidence="3 4">
    <name type="scientific">Cellulomonas phragmiteti</name>
    <dbReference type="NCBI Taxonomy" id="478780"/>
    <lineage>
        <taxon>Bacteria</taxon>
        <taxon>Bacillati</taxon>
        <taxon>Actinomycetota</taxon>
        <taxon>Actinomycetes</taxon>
        <taxon>Micrococcales</taxon>
        <taxon>Cellulomonadaceae</taxon>
        <taxon>Cellulomonas</taxon>
    </lineage>
</organism>
<evidence type="ECO:0000256" key="1">
    <source>
        <dbReference type="SAM" id="MobiDB-lite"/>
    </source>
</evidence>
<dbReference type="InterPro" id="IPR011047">
    <property type="entry name" value="Quinoprotein_ADH-like_sf"/>
</dbReference>
<proteinExistence type="predicted"/>